<dbReference type="GO" id="GO:0005524">
    <property type="term" value="F:ATP binding"/>
    <property type="evidence" value="ECO:0007669"/>
    <property type="project" value="UniProtKB-KW"/>
</dbReference>
<evidence type="ECO:0000256" key="2">
    <source>
        <dbReference type="ARBA" id="ARBA00022448"/>
    </source>
</evidence>
<evidence type="ECO:0000256" key="3">
    <source>
        <dbReference type="ARBA" id="ARBA00022475"/>
    </source>
</evidence>
<feature type="transmembrane region" description="Helical" evidence="9">
    <location>
        <begin position="157"/>
        <end position="178"/>
    </location>
</feature>
<evidence type="ECO:0000256" key="9">
    <source>
        <dbReference type="SAM" id="Phobius"/>
    </source>
</evidence>
<comment type="subcellular location">
    <subcellularLocation>
        <location evidence="1">Cell membrane</location>
        <topology evidence="1">Multi-pass membrane protein</topology>
    </subcellularLocation>
</comment>
<evidence type="ECO:0000259" key="10">
    <source>
        <dbReference type="PROSITE" id="PS50893"/>
    </source>
</evidence>
<sequence>MLKLASFLKKYWLPAVLAPLFMLLEVAMDLLQPKMMAGIVNEGIVKGDLGHIAATSPKMLLAALVGLLAGVGCTVFATIASQSFGADLRQELFGKVQALSLRALDKFGTGSVVTRLTGDITQMQNLVLLLLRVFARNAFIVCGSFAMAYSISPRLSVILLAMLPLLAAFLIAITRLTVPLFSKMQERLDRVNTVMQENLSGIRVVKAFVRSAYEEERFGRANGSLLQASLKAARIAALNTPLMSIILNFSIVAALWYGGLLSEQGAMSVGSLAAFLTYITQLLFSTLGLGNQLMTISRAKASADRINELLAAPEDKAAPGMEPAERHAASPAICEGRLTFEHVSFSYDGDIASAVLRDIHFTAEPGETIGIVGVNGSGKSTLAALVPRLYDATEGVVRIDSRPIGEIDPAELHRHVGMVLQQAHLFSGTIRENIGYGKPEATMEEIEAAARAAEAHEFIAKLERGYDTVLGQRGVNLSGGQKQRLSIARTLLLKPRIVIFDDCTSAVDLKTDLLIRKSLQTIMKDSTCLIIGQRIASVEAADRILVLEDGRITASGTHRELLRQSGLYRQIALSQQGSQQGA</sequence>
<evidence type="ECO:0000256" key="5">
    <source>
        <dbReference type="ARBA" id="ARBA00022741"/>
    </source>
</evidence>
<dbReference type="Pfam" id="PF00005">
    <property type="entry name" value="ABC_tran"/>
    <property type="match status" value="1"/>
</dbReference>
<feature type="transmembrane region" description="Helical" evidence="9">
    <location>
        <begin position="133"/>
        <end position="151"/>
    </location>
</feature>
<evidence type="ECO:0000259" key="11">
    <source>
        <dbReference type="PROSITE" id="PS50929"/>
    </source>
</evidence>
<dbReference type="GO" id="GO:0015421">
    <property type="term" value="F:ABC-type oligopeptide transporter activity"/>
    <property type="evidence" value="ECO:0007669"/>
    <property type="project" value="TreeGrafter"/>
</dbReference>
<evidence type="ECO:0000256" key="1">
    <source>
        <dbReference type="ARBA" id="ARBA00004651"/>
    </source>
</evidence>
<keyword evidence="5" id="KW-0547">Nucleotide-binding</keyword>
<keyword evidence="7 9" id="KW-1133">Transmembrane helix</keyword>
<dbReference type="InterPro" id="IPR011527">
    <property type="entry name" value="ABC1_TM_dom"/>
</dbReference>
<evidence type="ECO:0000256" key="7">
    <source>
        <dbReference type="ARBA" id="ARBA00022989"/>
    </source>
</evidence>
<dbReference type="InterPro" id="IPR036640">
    <property type="entry name" value="ABC1_TM_sf"/>
</dbReference>
<dbReference type="InterPro" id="IPR027417">
    <property type="entry name" value="P-loop_NTPase"/>
</dbReference>
<dbReference type="PROSITE" id="PS50929">
    <property type="entry name" value="ABC_TM1F"/>
    <property type="match status" value="1"/>
</dbReference>
<dbReference type="SUPFAM" id="SSF52540">
    <property type="entry name" value="P-loop containing nucleoside triphosphate hydrolases"/>
    <property type="match status" value="1"/>
</dbReference>
<dbReference type="PROSITE" id="PS00211">
    <property type="entry name" value="ABC_TRANSPORTER_1"/>
    <property type="match status" value="1"/>
</dbReference>
<name>A0A927CP77_9BACL</name>
<evidence type="ECO:0000256" key="8">
    <source>
        <dbReference type="ARBA" id="ARBA00023136"/>
    </source>
</evidence>
<dbReference type="AlphaFoldDB" id="A0A927CP77"/>
<feature type="transmembrane region" description="Helical" evidence="9">
    <location>
        <begin position="59"/>
        <end position="80"/>
    </location>
</feature>
<comment type="caution">
    <text evidence="12">The sequence shown here is derived from an EMBL/GenBank/DDBJ whole genome shotgun (WGS) entry which is preliminary data.</text>
</comment>
<dbReference type="Proteomes" id="UP000632125">
    <property type="component" value="Unassembled WGS sequence"/>
</dbReference>
<feature type="transmembrane region" description="Helical" evidence="9">
    <location>
        <begin position="12"/>
        <end position="31"/>
    </location>
</feature>
<keyword evidence="4 9" id="KW-0812">Transmembrane</keyword>
<accession>A0A927CP77</accession>
<dbReference type="CDD" id="cd18548">
    <property type="entry name" value="ABC_6TM_Tm287_like"/>
    <property type="match status" value="1"/>
</dbReference>
<keyword evidence="13" id="KW-1185">Reference proteome</keyword>
<feature type="domain" description="ABC transporter" evidence="10">
    <location>
        <begin position="338"/>
        <end position="574"/>
    </location>
</feature>
<feature type="transmembrane region" description="Helical" evidence="9">
    <location>
        <begin position="269"/>
        <end position="290"/>
    </location>
</feature>
<evidence type="ECO:0000256" key="6">
    <source>
        <dbReference type="ARBA" id="ARBA00022840"/>
    </source>
</evidence>
<dbReference type="PROSITE" id="PS50893">
    <property type="entry name" value="ABC_TRANSPORTER_2"/>
    <property type="match status" value="1"/>
</dbReference>
<dbReference type="Pfam" id="PF00664">
    <property type="entry name" value="ABC_membrane"/>
    <property type="match status" value="1"/>
</dbReference>
<feature type="transmembrane region" description="Helical" evidence="9">
    <location>
        <begin position="235"/>
        <end position="257"/>
    </location>
</feature>
<organism evidence="12 13">
    <name type="scientific">Paenibacillus arenilitoris</name>
    <dbReference type="NCBI Taxonomy" id="2772299"/>
    <lineage>
        <taxon>Bacteria</taxon>
        <taxon>Bacillati</taxon>
        <taxon>Bacillota</taxon>
        <taxon>Bacilli</taxon>
        <taxon>Bacillales</taxon>
        <taxon>Paenibacillaceae</taxon>
        <taxon>Paenibacillus</taxon>
    </lineage>
</organism>
<gene>
    <name evidence="12" type="ORF">IDH41_11490</name>
</gene>
<keyword evidence="2" id="KW-0813">Transport</keyword>
<keyword evidence="8 9" id="KW-0472">Membrane</keyword>
<keyword evidence="6 12" id="KW-0067">ATP-binding</keyword>
<dbReference type="FunFam" id="3.40.50.300:FF:000221">
    <property type="entry name" value="Multidrug ABC transporter ATP-binding protein"/>
    <property type="match status" value="1"/>
</dbReference>
<dbReference type="SMART" id="SM00382">
    <property type="entry name" value="AAA"/>
    <property type="match status" value="1"/>
</dbReference>
<dbReference type="InterPro" id="IPR003439">
    <property type="entry name" value="ABC_transporter-like_ATP-bd"/>
</dbReference>
<dbReference type="PANTHER" id="PTHR43394">
    <property type="entry name" value="ATP-DEPENDENT PERMEASE MDL1, MITOCHONDRIAL"/>
    <property type="match status" value="1"/>
</dbReference>
<dbReference type="InterPro" id="IPR017871">
    <property type="entry name" value="ABC_transporter-like_CS"/>
</dbReference>
<dbReference type="Gene3D" id="1.20.1560.10">
    <property type="entry name" value="ABC transporter type 1, transmembrane domain"/>
    <property type="match status" value="1"/>
</dbReference>
<dbReference type="InterPro" id="IPR003593">
    <property type="entry name" value="AAA+_ATPase"/>
</dbReference>
<dbReference type="Gene3D" id="3.40.50.300">
    <property type="entry name" value="P-loop containing nucleotide triphosphate hydrolases"/>
    <property type="match status" value="1"/>
</dbReference>
<keyword evidence="3" id="KW-1003">Cell membrane</keyword>
<evidence type="ECO:0000256" key="4">
    <source>
        <dbReference type="ARBA" id="ARBA00022692"/>
    </source>
</evidence>
<dbReference type="GO" id="GO:0016887">
    <property type="term" value="F:ATP hydrolysis activity"/>
    <property type="evidence" value="ECO:0007669"/>
    <property type="project" value="InterPro"/>
</dbReference>
<dbReference type="GO" id="GO:0005886">
    <property type="term" value="C:plasma membrane"/>
    <property type="evidence" value="ECO:0007669"/>
    <property type="project" value="UniProtKB-SubCell"/>
</dbReference>
<protein>
    <submittedName>
        <fullName evidence="12">ABC transporter ATP-binding protein</fullName>
    </submittedName>
</protein>
<feature type="domain" description="ABC transmembrane type-1" evidence="11">
    <location>
        <begin position="16"/>
        <end position="298"/>
    </location>
</feature>
<evidence type="ECO:0000313" key="12">
    <source>
        <dbReference type="EMBL" id="MBD2869200.1"/>
    </source>
</evidence>
<dbReference type="EMBL" id="JACXIY010000014">
    <property type="protein sequence ID" value="MBD2869200.1"/>
    <property type="molecule type" value="Genomic_DNA"/>
</dbReference>
<proteinExistence type="predicted"/>
<dbReference type="PANTHER" id="PTHR43394:SF1">
    <property type="entry name" value="ATP-BINDING CASSETTE SUB-FAMILY B MEMBER 10, MITOCHONDRIAL"/>
    <property type="match status" value="1"/>
</dbReference>
<dbReference type="InterPro" id="IPR039421">
    <property type="entry name" value="Type_1_exporter"/>
</dbReference>
<evidence type="ECO:0000313" key="13">
    <source>
        <dbReference type="Proteomes" id="UP000632125"/>
    </source>
</evidence>
<reference evidence="12" key="1">
    <citation type="submission" date="2020-09" db="EMBL/GenBank/DDBJ databases">
        <title>A novel bacterium of genus Paenibacillus, isolated from South China Sea.</title>
        <authorList>
            <person name="Huang H."/>
            <person name="Mo K."/>
            <person name="Hu Y."/>
        </authorList>
    </citation>
    <scope>NUCLEOTIDE SEQUENCE</scope>
    <source>
        <strain evidence="12">IB182493</strain>
    </source>
</reference>
<dbReference type="SUPFAM" id="SSF90123">
    <property type="entry name" value="ABC transporter transmembrane region"/>
    <property type="match status" value="1"/>
</dbReference>
<dbReference type="RefSeq" id="WP_190861130.1">
    <property type="nucleotide sequence ID" value="NZ_JACXIY010000014.1"/>
</dbReference>